<dbReference type="EMBL" id="KZ819603">
    <property type="protein sequence ID" value="PWN34622.1"/>
    <property type="molecule type" value="Genomic_DNA"/>
</dbReference>
<proteinExistence type="predicted"/>
<gene>
    <name evidence="3" type="ORF">FA14DRAFT_160144</name>
</gene>
<sequence length="199" mass="21542">MVPIKSLVFLAPFVVGFVAASNDHNSNVNNSNWDNSHSETDINQGAFMSCGMHSRSIITGGIGGSGNQAQNSCRRSEIMEEHLEARDLDAGFEAFDALTRRSNDHNTNVDNSNHDNSQSVTHGNGGAVLQCRRQDIITGGIGGNGNQAQNYCRRSTQLAIKDLGAVYRRMVERDLSAEEAEHGAAFLRRHATELGLLSA</sequence>
<dbReference type="Proteomes" id="UP000245771">
    <property type="component" value="Unassembled WGS sequence"/>
</dbReference>
<evidence type="ECO:0000256" key="2">
    <source>
        <dbReference type="SAM" id="SignalP"/>
    </source>
</evidence>
<dbReference type="GeneID" id="37020324"/>
<dbReference type="AlphaFoldDB" id="A0A316VAU1"/>
<feature type="signal peptide" evidence="2">
    <location>
        <begin position="1"/>
        <end position="20"/>
    </location>
</feature>
<dbReference type="InParanoid" id="A0A316VAU1"/>
<keyword evidence="2" id="KW-0732">Signal</keyword>
<evidence type="ECO:0000313" key="3">
    <source>
        <dbReference type="EMBL" id="PWN34622.1"/>
    </source>
</evidence>
<feature type="chain" id="PRO_5016310792" evidence="2">
    <location>
        <begin position="21"/>
        <end position="199"/>
    </location>
</feature>
<evidence type="ECO:0000313" key="4">
    <source>
        <dbReference type="Proteomes" id="UP000245771"/>
    </source>
</evidence>
<organism evidence="3 4">
    <name type="scientific">Meira miltonrushii</name>
    <dbReference type="NCBI Taxonomy" id="1280837"/>
    <lineage>
        <taxon>Eukaryota</taxon>
        <taxon>Fungi</taxon>
        <taxon>Dikarya</taxon>
        <taxon>Basidiomycota</taxon>
        <taxon>Ustilaginomycotina</taxon>
        <taxon>Exobasidiomycetes</taxon>
        <taxon>Exobasidiales</taxon>
        <taxon>Brachybasidiaceae</taxon>
        <taxon>Meira</taxon>
    </lineage>
</organism>
<evidence type="ECO:0000256" key="1">
    <source>
        <dbReference type="SAM" id="MobiDB-lite"/>
    </source>
</evidence>
<accession>A0A316VAU1</accession>
<protein>
    <submittedName>
        <fullName evidence="3">Uncharacterized protein</fullName>
    </submittedName>
</protein>
<feature type="compositionally biased region" description="Polar residues" evidence="1">
    <location>
        <begin position="105"/>
        <end position="122"/>
    </location>
</feature>
<feature type="region of interest" description="Disordered" evidence="1">
    <location>
        <begin position="103"/>
        <end position="123"/>
    </location>
</feature>
<name>A0A316VAU1_9BASI</name>
<keyword evidence="4" id="KW-1185">Reference proteome</keyword>
<reference evidence="3 4" key="1">
    <citation type="journal article" date="2018" name="Mol. Biol. Evol.">
        <title>Broad Genomic Sampling Reveals a Smut Pathogenic Ancestry of the Fungal Clade Ustilaginomycotina.</title>
        <authorList>
            <person name="Kijpornyongpan T."/>
            <person name="Mondo S.J."/>
            <person name="Barry K."/>
            <person name="Sandor L."/>
            <person name="Lee J."/>
            <person name="Lipzen A."/>
            <person name="Pangilinan J."/>
            <person name="LaButti K."/>
            <person name="Hainaut M."/>
            <person name="Henrissat B."/>
            <person name="Grigoriev I.V."/>
            <person name="Spatafora J.W."/>
            <person name="Aime M.C."/>
        </authorList>
    </citation>
    <scope>NUCLEOTIDE SEQUENCE [LARGE SCALE GENOMIC DNA]</scope>
    <source>
        <strain evidence="3 4">MCA 3882</strain>
    </source>
</reference>
<dbReference type="RefSeq" id="XP_025354924.1">
    <property type="nucleotide sequence ID" value="XM_025498543.1"/>
</dbReference>